<dbReference type="STRING" id="51028.A0A0N4VP65"/>
<evidence type="ECO:0000256" key="1">
    <source>
        <dbReference type="SAM" id="Coils"/>
    </source>
</evidence>
<evidence type="ECO:0000313" key="4">
    <source>
        <dbReference type="WBParaSite" id="EVEC_0001278801-mRNA-1"/>
    </source>
</evidence>
<dbReference type="WBParaSite" id="EVEC_0001278801-mRNA-1">
    <property type="protein sequence ID" value="EVEC_0001278801-mRNA-1"/>
    <property type="gene ID" value="EVEC_0001278801"/>
</dbReference>
<keyword evidence="3" id="KW-1185">Reference proteome</keyword>
<proteinExistence type="predicted"/>
<gene>
    <name evidence="2" type="ORF">EVEC_LOCUS11961</name>
</gene>
<dbReference type="AlphaFoldDB" id="A0A0N4VP65"/>
<evidence type="ECO:0000313" key="2">
    <source>
        <dbReference type="EMBL" id="VDD97210.1"/>
    </source>
</evidence>
<organism evidence="4">
    <name type="scientific">Enterobius vermicularis</name>
    <name type="common">Human pinworm</name>
    <dbReference type="NCBI Taxonomy" id="51028"/>
    <lineage>
        <taxon>Eukaryota</taxon>
        <taxon>Metazoa</taxon>
        <taxon>Ecdysozoa</taxon>
        <taxon>Nematoda</taxon>
        <taxon>Chromadorea</taxon>
        <taxon>Rhabditida</taxon>
        <taxon>Spirurina</taxon>
        <taxon>Oxyuridomorpha</taxon>
        <taxon>Oxyuroidea</taxon>
        <taxon>Oxyuridae</taxon>
        <taxon>Enterobius</taxon>
    </lineage>
</organism>
<reference evidence="2 3" key="2">
    <citation type="submission" date="2018-10" db="EMBL/GenBank/DDBJ databases">
        <authorList>
            <consortium name="Pathogen Informatics"/>
        </authorList>
    </citation>
    <scope>NUCLEOTIDE SEQUENCE [LARGE SCALE GENOMIC DNA]</scope>
</reference>
<keyword evidence="1" id="KW-0175">Coiled coil</keyword>
<evidence type="ECO:0000313" key="3">
    <source>
        <dbReference type="Proteomes" id="UP000274131"/>
    </source>
</evidence>
<feature type="coiled-coil region" evidence="1">
    <location>
        <begin position="410"/>
        <end position="437"/>
    </location>
</feature>
<dbReference type="OrthoDB" id="5877991at2759"/>
<dbReference type="EMBL" id="UXUI01013085">
    <property type="protein sequence ID" value="VDD97210.1"/>
    <property type="molecule type" value="Genomic_DNA"/>
</dbReference>
<accession>A0A0N4VP65</accession>
<name>A0A0N4VP65_ENTVE</name>
<dbReference type="Proteomes" id="UP000274131">
    <property type="component" value="Unassembled WGS sequence"/>
</dbReference>
<reference evidence="4" key="1">
    <citation type="submission" date="2017-02" db="UniProtKB">
        <authorList>
            <consortium name="WormBaseParasite"/>
        </authorList>
    </citation>
    <scope>IDENTIFICATION</scope>
</reference>
<protein>
    <submittedName>
        <fullName evidence="4">TACC_C domain-containing protein</fullName>
    </submittedName>
</protein>
<sequence>MEGTRLLQFDDDAKKENRVDKRLHLDSPSAVLSPANKIPFKKLCCPPTPLESRMNIMLNVADPNLESTFMEPSRVNASLRIGDANLEMTALEETVCSSSTDIKNVTSDENADLKALEKVPTVTSEGSVGTTKGFSLKQEMENLDNFHVVAESSFPEVDSTVNEHTESEVAMNFESASENSLVSKDHDAEESEAVGSESFCNSCRKGADSNDQTTVNQETPEEVLMEEEPLEQDGQLECLGGDNRNARKSEIDVPKILEAKKKGVKLDCVNPPSTPRSLQRYAKERVADYSFIISETFCEKEVFCENCYKLRVELEKLSEKYSALVSSGPNNVVEDSTAHQSFVCQLEDDCKRRMELAKKDLEDYKFCMEMELQRAKEDDRKKIIEICELNAKVEDLEAFKNTMVGNASLHKELEVKFEMLVKEKLELEEKVTFLETKAVADGELEVLKNLLSEAKRTADEVICAL</sequence>